<evidence type="ECO:0000313" key="3">
    <source>
        <dbReference type="EMBL" id="QKW45643.1"/>
    </source>
</evidence>
<sequence>MDRILSADGTPIAYRRQGEGPPLVLVGGALSTAATDAPLAALLAPRFTVVTYDRRGRGAGRDAGHEDAGADRVGREIEDLNAVVAAAGPGACVFGMSSGGALALEAAAAGLPVDLLAVYEPPYTPGASGLLFKARCTARLHRLLADGDRAGAVELFLTATGVDAATVARMRRAPLWPGLEALAHTLAYDDALLGNGAVPAGRFASVTARTLVVCGGFSSARARASTRTLAEALPRARHRTLTGQMREVAPQVIAPVLADFFARDVYVRQAS</sequence>
<dbReference type="Pfam" id="PF12697">
    <property type="entry name" value="Abhydrolase_6"/>
    <property type="match status" value="1"/>
</dbReference>
<dbReference type="InterPro" id="IPR000073">
    <property type="entry name" value="AB_hydrolase_1"/>
</dbReference>
<dbReference type="Gene3D" id="3.40.50.1820">
    <property type="entry name" value="alpha/beta hydrolase"/>
    <property type="match status" value="1"/>
</dbReference>
<feature type="domain" description="AB hydrolase-1" evidence="1">
    <location>
        <begin position="24"/>
        <end position="241"/>
    </location>
</feature>
<dbReference type="EMBL" id="JBEJUE010000002">
    <property type="protein sequence ID" value="MER0423525.1"/>
    <property type="molecule type" value="Genomic_DNA"/>
</dbReference>
<protein>
    <submittedName>
        <fullName evidence="3">Alpha/beta fold hydrolase</fullName>
    </submittedName>
</protein>
<proteinExistence type="predicted"/>
<dbReference type="GeneID" id="87634638"/>
<accession>A0A7H8MU32</accession>
<dbReference type="EMBL" id="CP054926">
    <property type="protein sequence ID" value="QKW45643.1"/>
    <property type="molecule type" value="Genomic_DNA"/>
</dbReference>
<evidence type="ECO:0000259" key="1">
    <source>
        <dbReference type="Pfam" id="PF12697"/>
    </source>
</evidence>
<dbReference type="GO" id="GO:0016787">
    <property type="term" value="F:hydrolase activity"/>
    <property type="evidence" value="ECO:0007669"/>
    <property type="project" value="UniProtKB-KW"/>
</dbReference>
<dbReference type="InterPro" id="IPR029058">
    <property type="entry name" value="AB_hydrolase_fold"/>
</dbReference>
<reference evidence="3 4" key="1">
    <citation type="submission" date="2020-06" db="EMBL/GenBank/DDBJ databases">
        <title>Genome mining for natural products.</title>
        <authorList>
            <person name="Zhang B."/>
            <person name="Shi J."/>
            <person name="Ge H."/>
        </authorList>
    </citation>
    <scope>NUCLEOTIDE SEQUENCE [LARGE SCALE GENOMIC DNA]</scope>
    <source>
        <strain evidence="3 4">NA06532</strain>
    </source>
</reference>
<keyword evidence="5" id="KW-1185">Reference proteome</keyword>
<gene>
    <name evidence="2" type="ORF">ABR748_04800</name>
    <name evidence="3" type="ORF">HUT09_25580</name>
</gene>
<keyword evidence="3" id="KW-0378">Hydrolase</keyword>
<evidence type="ECO:0000313" key="5">
    <source>
        <dbReference type="Proteomes" id="UP001456562"/>
    </source>
</evidence>
<dbReference type="Proteomes" id="UP000509345">
    <property type="component" value="Chromosome"/>
</dbReference>
<evidence type="ECO:0000313" key="4">
    <source>
        <dbReference type="Proteomes" id="UP000509345"/>
    </source>
</evidence>
<dbReference type="RefSeq" id="WP_031124366.1">
    <property type="nucleotide sequence ID" value="NZ_CP054926.1"/>
</dbReference>
<reference evidence="2 5" key="2">
    <citation type="submission" date="2024-01" db="EMBL/GenBank/DDBJ databases">
        <title>Metagenomic exploration of the rhizosphere soil microbial community and their significance in facilitating the development of wild simulated ginseng.</title>
        <authorList>
            <person name="Huang J."/>
        </authorList>
    </citation>
    <scope>NUCLEOTIDE SEQUENCE [LARGE SCALE GENOMIC DNA]</scope>
    <source>
        <strain evidence="2 5">WY141</strain>
    </source>
</reference>
<evidence type="ECO:0000313" key="2">
    <source>
        <dbReference type="EMBL" id="MER0423525.1"/>
    </source>
</evidence>
<dbReference type="SUPFAM" id="SSF53474">
    <property type="entry name" value="alpha/beta-Hydrolases"/>
    <property type="match status" value="1"/>
</dbReference>
<organism evidence="3 4">
    <name type="scientific">Streptomyces microflavus</name>
    <name type="common">Streptomyces lipmanii</name>
    <dbReference type="NCBI Taxonomy" id="1919"/>
    <lineage>
        <taxon>Bacteria</taxon>
        <taxon>Bacillati</taxon>
        <taxon>Actinomycetota</taxon>
        <taxon>Actinomycetes</taxon>
        <taxon>Kitasatosporales</taxon>
        <taxon>Streptomycetaceae</taxon>
        <taxon>Streptomyces</taxon>
    </lineage>
</organism>
<name>A0A7H8MU32_STRMI</name>
<dbReference type="AlphaFoldDB" id="A0A7H8MU32"/>
<dbReference type="Proteomes" id="UP001456562">
    <property type="component" value="Unassembled WGS sequence"/>
</dbReference>